<comment type="caution">
    <text evidence="3">The sequence shown here is derived from an EMBL/GenBank/DDBJ whole genome shotgun (WGS) entry which is preliminary data.</text>
</comment>
<keyword evidence="4" id="KW-1185">Reference proteome</keyword>
<dbReference type="AlphaFoldDB" id="A0A8H5BFH0"/>
<evidence type="ECO:0000313" key="4">
    <source>
        <dbReference type="Proteomes" id="UP000567179"/>
    </source>
</evidence>
<evidence type="ECO:0000256" key="2">
    <source>
        <dbReference type="SAM" id="Phobius"/>
    </source>
</evidence>
<feature type="transmembrane region" description="Helical" evidence="2">
    <location>
        <begin position="144"/>
        <end position="168"/>
    </location>
</feature>
<feature type="compositionally biased region" description="Basic and acidic residues" evidence="1">
    <location>
        <begin position="334"/>
        <end position="346"/>
    </location>
</feature>
<name>A0A8H5BFH0_9AGAR</name>
<dbReference type="Proteomes" id="UP000567179">
    <property type="component" value="Unassembled WGS sequence"/>
</dbReference>
<keyword evidence="2" id="KW-1133">Transmembrane helix</keyword>
<feature type="region of interest" description="Disordered" evidence="1">
    <location>
        <begin position="334"/>
        <end position="354"/>
    </location>
</feature>
<sequence>MSVSTANGTLTGSGGEPGPVNIVHGTHAELILFLILNVWPSHFGLPVLLLVVLLSRGVKRHATFVNLVAAFILIGLSSSLLLYAGRITGPEPSRMLCLFQASLLYGMPSLASTAAFALVLQMFFTVRAAYDGVEYVESDHIIRLWMMLVGPYIAYFATILATATIGAANPSKVSRNRRFFYCSVDALHLTNTLSVLAALVLFATLVFIAWTSVLLIRRIKLARQHAKRARWTLDLNFPFRIMAFGIYVVMSLRSAPIKEALWYGTGLIMSDYSLSLISVTSPSSPVPDLTIATAATVFVLIFGTQSDIRSVLTFWKSNPNPPRNIEIKVAFSGAEERDLEKSDLDKPLPPSPMH</sequence>
<organism evidence="3 4">
    <name type="scientific">Psilocybe cf. subviscida</name>
    <dbReference type="NCBI Taxonomy" id="2480587"/>
    <lineage>
        <taxon>Eukaryota</taxon>
        <taxon>Fungi</taxon>
        <taxon>Dikarya</taxon>
        <taxon>Basidiomycota</taxon>
        <taxon>Agaricomycotina</taxon>
        <taxon>Agaricomycetes</taxon>
        <taxon>Agaricomycetidae</taxon>
        <taxon>Agaricales</taxon>
        <taxon>Agaricineae</taxon>
        <taxon>Strophariaceae</taxon>
        <taxon>Psilocybe</taxon>
    </lineage>
</organism>
<keyword evidence="2" id="KW-0812">Transmembrane</keyword>
<dbReference type="OrthoDB" id="3222065at2759"/>
<evidence type="ECO:0000313" key="3">
    <source>
        <dbReference type="EMBL" id="KAF5322209.1"/>
    </source>
</evidence>
<feature type="transmembrane region" description="Helical" evidence="2">
    <location>
        <begin position="193"/>
        <end position="216"/>
    </location>
</feature>
<keyword evidence="2" id="KW-0472">Membrane</keyword>
<feature type="transmembrane region" description="Helical" evidence="2">
    <location>
        <begin position="103"/>
        <end position="124"/>
    </location>
</feature>
<dbReference type="EMBL" id="JAACJJ010000028">
    <property type="protein sequence ID" value="KAF5322209.1"/>
    <property type="molecule type" value="Genomic_DNA"/>
</dbReference>
<feature type="transmembrane region" description="Helical" evidence="2">
    <location>
        <begin position="30"/>
        <end position="52"/>
    </location>
</feature>
<reference evidence="3 4" key="1">
    <citation type="journal article" date="2020" name="ISME J.">
        <title>Uncovering the hidden diversity of litter-decomposition mechanisms in mushroom-forming fungi.</title>
        <authorList>
            <person name="Floudas D."/>
            <person name="Bentzer J."/>
            <person name="Ahren D."/>
            <person name="Johansson T."/>
            <person name="Persson P."/>
            <person name="Tunlid A."/>
        </authorList>
    </citation>
    <scope>NUCLEOTIDE SEQUENCE [LARGE SCALE GENOMIC DNA]</scope>
    <source>
        <strain evidence="3 4">CBS 101986</strain>
    </source>
</reference>
<feature type="transmembrane region" description="Helical" evidence="2">
    <location>
        <begin position="237"/>
        <end position="255"/>
    </location>
</feature>
<accession>A0A8H5BFH0</accession>
<proteinExistence type="predicted"/>
<gene>
    <name evidence="3" type="ORF">D9619_001083</name>
</gene>
<protein>
    <submittedName>
        <fullName evidence="3">Uncharacterized protein</fullName>
    </submittedName>
</protein>
<feature type="transmembrane region" description="Helical" evidence="2">
    <location>
        <begin position="64"/>
        <end position="83"/>
    </location>
</feature>
<evidence type="ECO:0000256" key="1">
    <source>
        <dbReference type="SAM" id="MobiDB-lite"/>
    </source>
</evidence>